<protein>
    <submittedName>
        <fullName evidence="1">Uncharacterized protein</fullName>
    </submittedName>
</protein>
<sequence length="117" mass="12472">MCPNDVKLISPSVRGVGGTAASESALKSAETILSLVRALPSALWPDEGPESLRSSCCGLAIDKNQTSPSVRNAKRGSHAKGYNKAQDLRLLQGLYVMLKLLILRYGSCGSFAIKPRN</sequence>
<keyword evidence="2" id="KW-1185">Reference proteome</keyword>
<name>A0AAV4AK59_9GAST</name>
<comment type="caution">
    <text evidence="1">The sequence shown here is derived from an EMBL/GenBank/DDBJ whole genome shotgun (WGS) entry which is preliminary data.</text>
</comment>
<organism evidence="1 2">
    <name type="scientific">Plakobranchus ocellatus</name>
    <dbReference type="NCBI Taxonomy" id="259542"/>
    <lineage>
        <taxon>Eukaryota</taxon>
        <taxon>Metazoa</taxon>
        <taxon>Spiralia</taxon>
        <taxon>Lophotrochozoa</taxon>
        <taxon>Mollusca</taxon>
        <taxon>Gastropoda</taxon>
        <taxon>Heterobranchia</taxon>
        <taxon>Euthyneura</taxon>
        <taxon>Panpulmonata</taxon>
        <taxon>Sacoglossa</taxon>
        <taxon>Placobranchoidea</taxon>
        <taxon>Plakobranchidae</taxon>
        <taxon>Plakobranchus</taxon>
    </lineage>
</organism>
<accession>A0AAV4AK59</accession>
<dbReference type="Proteomes" id="UP000735302">
    <property type="component" value="Unassembled WGS sequence"/>
</dbReference>
<evidence type="ECO:0000313" key="2">
    <source>
        <dbReference type="Proteomes" id="UP000735302"/>
    </source>
</evidence>
<dbReference type="AlphaFoldDB" id="A0AAV4AK59"/>
<reference evidence="1 2" key="1">
    <citation type="journal article" date="2021" name="Elife">
        <title>Chloroplast acquisition without the gene transfer in kleptoplastic sea slugs, Plakobranchus ocellatus.</title>
        <authorList>
            <person name="Maeda T."/>
            <person name="Takahashi S."/>
            <person name="Yoshida T."/>
            <person name="Shimamura S."/>
            <person name="Takaki Y."/>
            <person name="Nagai Y."/>
            <person name="Toyoda A."/>
            <person name="Suzuki Y."/>
            <person name="Arimoto A."/>
            <person name="Ishii H."/>
            <person name="Satoh N."/>
            <person name="Nishiyama T."/>
            <person name="Hasebe M."/>
            <person name="Maruyama T."/>
            <person name="Minagawa J."/>
            <person name="Obokata J."/>
            <person name="Shigenobu S."/>
        </authorList>
    </citation>
    <scope>NUCLEOTIDE SEQUENCE [LARGE SCALE GENOMIC DNA]</scope>
</reference>
<evidence type="ECO:0000313" key="1">
    <source>
        <dbReference type="EMBL" id="GFO08119.1"/>
    </source>
</evidence>
<proteinExistence type="predicted"/>
<dbReference type="EMBL" id="BLXT01003952">
    <property type="protein sequence ID" value="GFO08119.1"/>
    <property type="molecule type" value="Genomic_DNA"/>
</dbReference>
<gene>
    <name evidence="1" type="ORF">PoB_003462400</name>
</gene>